<evidence type="ECO:0000313" key="3">
    <source>
        <dbReference type="EMBL" id="NRF67846.1"/>
    </source>
</evidence>
<keyword evidence="4" id="KW-1185">Reference proteome</keyword>
<dbReference type="PANTHER" id="PTHR35936">
    <property type="entry name" value="MEMBRANE-BOUND LYTIC MUREIN TRANSGLYCOSYLASE F"/>
    <property type="match status" value="1"/>
</dbReference>
<comment type="caution">
    <text evidence="3">The sequence shown here is derived from an EMBL/GenBank/DDBJ whole genome shotgun (WGS) entry which is preliminary data.</text>
</comment>
<dbReference type="EMBL" id="JABRWJ010000004">
    <property type="protein sequence ID" value="NRF67846.1"/>
    <property type="molecule type" value="Genomic_DNA"/>
</dbReference>
<evidence type="ECO:0000313" key="4">
    <source>
        <dbReference type="Proteomes" id="UP000737171"/>
    </source>
</evidence>
<dbReference type="SUPFAM" id="SSF53850">
    <property type="entry name" value="Periplasmic binding protein-like II"/>
    <property type="match status" value="1"/>
</dbReference>
<reference evidence="3 4" key="1">
    <citation type="submission" date="2020-05" db="EMBL/GenBank/DDBJ databases">
        <title>Aquincola sp. isolate from soil.</title>
        <authorList>
            <person name="Han J."/>
            <person name="Kim D.-U."/>
        </authorList>
    </citation>
    <scope>NUCLEOTIDE SEQUENCE [LARGE SCALE GENOMIC DNA]</scope>
    <source>
        <strain evidence="3 4">S2</strain>
    </source>
</reference>
<dbReference type="PANTHER" id="PTHR35936:SF25">
    <property type="entry name" value="ABC TRANSPORTER SUBSTRATE-BINDING PROTEIN"/>
    <property type="match status" value="1"/>
</dbReference>
<protein>
    <submittedName>
        <fullName evidence="3">Transporter substrate-binding domain-containing protein</fullName>
    </submittedName>
</protein>
<name>A0ABX2EGZ5_9BURK</name>
<dbReference type="Gene3D" id="3.40.190.10">
    <property type="entry name" value="Periplasmic binding protein-like II"/>
    <property type="match status" value="2"/>
</dbReference>
<proteinExistence type="predicted"/>
<dbReference type="InterPro" id="IPR001638">
    <property type="entry name" value="Solute-binding_3/MltF_N"/>
</dbReference>
<sequence>MRGPHRLLRQVLVAAAAVWQVVALPAAAERLRIATGELPPYATASRPDQGIALAVIRAAFERVGVEVAYTFLPWGRAQEEARTGRYHGTAHWGRRPDREQDFLLSDNVLTEQWVLLHRAGVALDWQRLDALAPLRIGGVRTYTYTPEFHALAASGALRVDWVPDDLSLLRMLVAGRVDVVPLDRNVACYLLEQHFKPEDWPRIAANPKLITEVFTTHLMLSKRLPDSAARMQRFNRGLAQLRSSGQYQRLVGSIECRAGLAKAAIR</sequence>
<dbReference type="Proteomes" id="UP000737171">
    <property type="component" value="Unassembled WGS sequence"/>
</dbReference>
<keyword evidence="1" id="KW-0732">Signal</keyword>
<gene>
    <name evidence="3" type="ORF">HLB44_12705</name>
</gene>
<accession>A0ABX2EGZ5</accession>
<evidence type="ECO:0000259" key="2">
    <source>
        <dbReference type="Pfam" id="PF00497"/>
    </source>
</evidence>
<feature type="domain" description="Solute-binding protein family 3/N-terminal" evidence="2">
    <location>
        <begin position="35"/>
        <end position="250"/>
    </location>
</feature>
<dbReference type="Pfam" id="PF00497">
    <property type="entry name" value="SBP_bac_3"/>
    <property type="match status" value="1"/>
</dbReference>
<evidence type="ECO:0000256" key="1">
    <source>
        <dbReference type="ARBA" id="ARBA00022729"/>
    </source>
</evidence>
<organism evidence="3 4">
    <name type="scientific">Pseudaquabacterium terrae</name>
    <dbReference type="NCBI Taxonomy" id="2732868"/>
    <lineage>
        <taxon>Bacteria</taxon>
        <taxon>Pseudomonadati</taxon>
        <taxon>Pseudomonadota</taxon>
        <taxon>Betaproteobacteria</taxon>
        <taxon>Burkholderiales</taxon>
        <taxon>Sphaerotilaceae</taxon>
        <taxon>Pseudaquabacterium</taxon>
    </lineage>
</organism>